<protein>
    <submittedName>
        <fullName evidence="1">Uncharacterized protein</fullName>
    </submittedName>
</protein>
<evidence type="ECO:0000313" key="1">
    <source>
        <dbReference type="EMBL" id="CCB46462.1"/>
    </source>
</evidence>
<dbReference type="HOGENOM" id="CLU_2817676_0_0_1"/>
<keyword evidence="2" id="KW-1185">Reference proteome</keyword>
<dbReference type="AlphaFoldDB" id="F6H2I2"/>
<sequence>MGKVVISKYQPQYISKKFGVSSSEAAIDPLRSLVVFSHHRSKACRPKCEEDYGLRELLRGLEIWIWP</sequence>
<dbReference type="InParanoid" id="F6H2I2"/>
<name>F6H2I2_VITVI</name>
<dbReference type="PaxDb" id="29760-VIT_19s0014g04870.t01"/>
<gene>
    <name evidence="1" type="ordered locus">VIT_19s0014g04870</name>
</gene>
<dbReference type="EMBL" id="FN595229">
    <property type="protein sequence ID" value="CCB46462.1"/>
    <property type="molecule type" value="Genomic_DNA"/>
</dbReference>
<proteinExistence type="predicted"/>
<accession>F6H2I2</accession>
<organism evidence="1 2">
    <name type="scientific">Vitis vinifera</name>
    <name type="common">Grape</name>
    <dbReference type="NCBI Taxonomy" id="29760"/>
    <lineage>
        <taxon>Eukaryota</taxon>
        <taxon>Viridiplantae</taxon>
        <taxon>Streptophyta</taxon>
        <taxon>Embryophyta</taxon>
        <taxon>Tracheophyta</taxon>
        <taxon>Spermatophyta</taxon>
        <taxon>Magnoliopsida</taxon>
        <taxon>eudicotyledons</taxon>
        <taxon>Gunneridae</taxon>
        <taxon>Pentapetalae</taxon>
        <taxon>rosids</taxon>
        <taxon>Vitales</taxon>
        <taxon>Vitaceae</taxon>
        <taxon>Viteae</taxon>
        <taxon>Vitis</taxon>
    </lineage>
</organism>
<evidence type="ECO:0000313" key="2">
    <source>
        <dbReference type="Proteomes" id="UP000009183"/>
    </source>
</evidence>
<reference evidence="2" key="1">
    <citation type="journal article" date="2007" name="Nature">
        <title>The grapevine genome sequence suggests ancestral hexaploidization in major angiosperm phyla.</title>
        <authorList>
            <consortium name="The French-Italian Public Consortium for Grapevine Genome Characterization."/>
            <person name="Jaillon O."/>
            <person name="Aury J.-M."/>
            <person name="Noel B."/>
            <person name="Policriti A."/>
            <person name="Clepet C."/>
            <person name="Casagrande A."/>
            <person name="Choisne N."/>
            <person name="Aubourg S."/>
            <person name="Vitulo N."/>
            <person name="Jubin C."/>
            <person name="Vezzi A."/>
            <person name="Legeai F."/>
            <person name="Hugueney P."/>
            <person name="Dasilva C."/>
            <person name="Horner D."/>
            <person name="Mica E."/>
            <person name="Jublot D."/>
            <person name="Poulain J."/>
            <person name="Bruyere C."/>
            <person name="Billault A."/>
            <person name="Segurens B."/>
            <person name="Gouyvenoux M."/>
            <person name="Ugarte E."/>
            <person name="Cattonaro F."/>
            <person name="Anthouard V."/>
            <person name="Vico V."/>
            <person name="Del Fabbro C."/>
            <person name="Alaux M."/>
            <person name="Di Gaspero G."/>
            <person name="Dumas V."/>
            <person name="Felice N."/>
            <person name="Paillard S."/>
            <person name="Juman I."/>
            <person name="Moroldo M."/>
            <person name="Scalabrin S."/>
            <person name="Canaguier A."/>
            <person name="Le Clainche I."/>
            <person name="Malacrida G."/>
            <person name="Durand E."/>
            <person name="Pesole G."/>
            <person name="Laucou V."/>
            <person name="Chatelet P."/>
            <person name="Merdinoglu D."/>
            <person name="Delledonne M."/>
            <person name="Pezzotti M."/>
            <person name="Lecharny A."/>
            <person name="Scarpelli C."/>
            <person name="Artiguenave F."/>
            <person name="Pe M.E."/>
            <person name="Valle G."/>
            <person name="Morgante M."/>
            <person name="Caboche M."/>
            <person name="Adam-Blondon A.-F."/>
            <person name="Weissenbach J."/>
            <person name="Quetier F."/>
            <person name="Wincker P."/>
        </authorList>
    </citation>
    <scope>NUCLEOTIDE SEQUENCE [LARGE SCALE GENOMIC DNA]</scope>
    <source>
        <strain evidence="2">cv. Pinot noir / PN40024</strain>
    </source>
</reference>
<dbReference type="Proteomes" id="UP000009183">
    <property type="component" value="Chromosome 19"/>
</dbReference>